<dbReference type="AlphaFoldDB" id="A0AA39JUT4"/>
<keyword evidence="1" id="KW-0472">Membrane</keyword>
<feature type="transmembrane region" description="Helical" evidence="1">
    <location>
        <begin position="127"/>
        <end position="149"/>
    </location>
</feature>
<evidence type="ECO:0000256" key="1">
    <source>
        <dbReference type="SAM" id="Phobius"/>
    </source>
</evidence>
<protein>
    <submittedName>
        <fullName evidence="2">Uncharacterized protein</fullName>
    </submittedName>
</protein>
<dbReference type="EMBL" id="JAUEPS010000043">
    <property type="protein sequence ID" value="KAK0447849.1"/>
    <property type="molecule type" value="Genomic_DNA"/>
</dbReference>
<organism evidence="2 3">
    <name type="scientific">Armillaria tabescens</name>
    <name type="common">Ringless honey mushroom</name>
    <name type="synonym">Agaricus tabescens</name>
    <dbReference type="NCBI Taxonomy" id="1929756"/>
    <lineage>
        <taxon>Eukaryota</taxon>
        <taxon>Fungi</taxon>
        <taxon>Dikarya</taxon>
        <taxon>Basidiomycota</taxon>
        <taxon>Agaricomycotina</taxon>
        <taxon>Agaricomycetes</taxon>
        <taxon>Agaricomycetidae</taxon>
        <taxon>Agaricales</taxon>
        <taxon>Marasmiineae</taxon>
        <taxon>Physalacriaceae</taxon>
        <taxon>Desarmillaria</taxon>
    </lineage>
</organism>
<dbReference type="Proteomes" id="UP001175211">
    <property type="component" value="Unassembled WGS sequence"/>
</dbReference>
<gene>
    <name evidence="2" type="ORF">EV420DRAFT_1767436</name>
</gene>
<reference evidence="2" key="1">
    <citation type="submission" date="2023-06" db="EMBL/GenBank/DDBJ databases">
        <authorList>
            <consortium name="Lawrence Berkeley National Laboratory"/>
            <person name="Ahrendt S."/>
            <person name="Sahu N."/>
            <person name="Indic B."/>
            <person name="Wong-Bajracharya J."/>
            <person name="Merenyi Z."/>
            <person name="Ke H.-M."/>
            <person name="Monk M."/>
            <person name="Kocsube S."/>
            <person name="Drula E."/>
            <person name="Lipzen A."/>
            <person name="Balint B."/>
            <person name="Henrissat B."/>
            <person name="Andreopoulos B."/>
            <person name="Martin F.M."/>
            <person name="Harder C.B."/>
            <person name="Rigling D."/>
            <person name="Ford K.L."/>
            <person name="Foster G.D."/>
            <person name="Pangilinan J."/>
            <person name="Papanicolaou A."/>
            <person name="Barry K."/>
            <person name="LaButti K."/>
            <person name="Viragh M."/>
            <person name="Koriabine M."/>
            <person name="Yan M."/>
            <person name="Riley R."/>
            <person name="Champramary S."/>
            <person name="Plett K.L."/>
            <person name="Tsai I.J."/>
            <person name="Slot J."/>
            <person name="Sipos G."/>
            <person name="Plett J."/>
            <person name="Nagy L.G."/>
            <person name="Grigoriev I.V."/>
        </authorList>
    </citation>
    <scope>NUCLEOTIDE SEQUENCE</scope>
    <source>
        <strain evidence="2">CCBAS 213</strain>
    </source>
</reference>
<name>A0AA39JUT4_ARMTA</name>
<comment type="caution">
    <text evidence="2">The sequence shown here is derived from an EMBL/GenBank/DDBJ whole genome shotgun (WGS) entry which is preliminary data.</text>
</comment>
<evidence type="ECO:0000313" key="3">
    <source>
        <dbReference type="Proteomes" id="UP001175211"/>
    </source>
</evidence>
<feature type="transmembrane region" description="Helical" evidence="1">
    <location>
        <begin position="99"/>
        <end position="121"/>
    </location>
</feature>
<evidence type="ECO:0000313" key="2">
    <source>
        <dbReference type="EMBL" id="KAK0447849.1"/>
    </source>
</evidence>
<dbReference type="GeneID" id="85364468"/>
<accession>A0AA39JUT4</accession>
<keyword evidence="3" id="KW-1185">Reference proteome</keyword>
<keyword evidence="1" id="KW-1133">Transmembrane helix</keyword>
<sequence length="373" mass="41820">MCNLGFVQFLTKSHVQTKTLYVIYDILEYWGYLESTCPGLINDILQEIKNRCSDTVEYSANLRRRCKTAGPELEHKMSMLQAVVIRQYKDSNPKNIVKTITYVFNGGCMIGALVLALLYLWKPDESLYASCLQWIGIICAHTVIITIHIHPCARDFAQDVNNLNISAFQLIWAVRDLAELLTCISESENPSLLDMLRAERFLKAFQASVCHVSVLSIVHFSNYPIKFLGGREELSRLRSYLQELPSWTDKNFCAHHWNDPDNVLLQGHCIAYQAPSTRAQGVFPHISRLSSVAATSICMKVSRMISRGDDGNIQTDLSRQNLRHLSIVKPEASTAAPIPVSTASGDGLSTTNSSQFLSVTQIAEDSAREMDAR</sequence>
<keyword evidence="1" id="KW-0812">Transmembrane</keyword>
<dbReference type="RefSeq" id="XP_060326264.1">
    <property type="nucleotide sequence ID" value="XM_060480920.1"/>
</dbReference>
<proteinExistence type="predicted"/>